<dbReference type="EMBL" id="QGSV01000173">
    <property type="protein sequence ID" value="PWU47919.1"/>
    <property type="molecule type" value="Genomic_DNA"/>
</dbReference>
<accession>A0A317K4J7</accession>
<evidence type="ECO:0000256" key="1">
    <source>
        <dbReference type="SAM" id="Phobius"/>
    </source>
</evidence>
<organism evidence="2 3">
    <name type="scientific">Micromonospora globispora</name>
    <dbReference type="NCBI Taxonomy" id="1450148"/>
    <lineage>
        <taxon>Bacteria</taxon>
        <taxon>Bacillati</taxon>
        <taxon>Actinomycetota</taxon>
        <taxon>Actinomycetes</taxon>
        <taxon>Micromonosporales</taxon>
        <taxon>Micromonosporaceae</taxon>
        <taxon>Micromonospora</taxon>
    </lineage>
</organism>
<protein>
    <submittedName>
        <fullName evidence="2">Uncharacterized protein</fullName>
    </submittedName>
</protein>
<dbReference type="AlphaFoldDB" id="A0A317K4J7"/>
<keyword evidence="3" id="KW-1185">Reference proteome</keyword>
<name>A0A317K4J7_9ACTN</name>
<keyword evidence="1" id="KW-1133">Transmembrane helix</keyword>
<evidence type="ECO:0000313" key="2">
    <source>
        <dbReference type="EMBL" id="PWU47919.1"/>
    </source>
</evidence>
<keyword evidence="1" id="KW-0472">Membrane</keyword>
<evidence type="ECO:0000313" key="3">
    <source>
        <dbReference type="Proteomes" id="UP000245683"/>
    </source>
</evidence>
<reference evidence="3" key="1">
    <citation type="submission" date="2018-05" db="EMBL/GenBank/DDBJ databases">
        <title>Micromonospora globispora sp. nov. and Micromonospora rugosa sp. nov., isolated from marine sediment.</title>
        <authorList>
            <person name="Carro L."/>
            <person name="Aysel V."/>
            <person name="Cetin D."/>
            <person name="Igual J.M."/>
            <person name="Klenk H.-P."/>
            <person name="Trujillo M.E."/>
            <person name="Sahin N."/>
        </authorList>
    </citation>
    <scope>NUCLEOTIDE SEQUENCE [LARGE SCALE GENOMIC DNA]</scope>
    <source>
        <strain evidence="3">S2904</strain>
    </source>
</reference>
<proteinExistence type="predicted"/>
<comment type="caution">
    <text evidence="2">The sequence shown here is derived from an EMBL/GenBank/DDBJ whole genome shotgun (WGS) entry which is preliminary data.</text>
</comment>
<feature type="transmembrane region" description="Helical" evidence="1">
    <location>
        <begin position="70"/>
        <end position="90"/>
    </location>
</feature>
<gene>
    <name evidence="2" type="ORF">DLJ46_13315</name>
</gene>
<dbReference type="Proteomes" id="UP000245683">
    <property type="component" value="Unassembled WGS sequence"/>
</dbReference>
<keyword evidence="1" id="KW-0812">Transmembrane</keyword>
<sequence length="204" mass="20972">MAAVVGGLFTAVGAVFVLLPVLAEGLLRRITGFGDPLPSYEDARDLPPGMLPPDLAGTSSSGAGPTPGRLVGLCGIPFVLLGLYLVLRVLRTAAWLAGTRASVRGALATRTVDLATAEVTAGALARRVGDETVVRVPTLVARDPDTGRRITIPLQGMGLATLPPHELRALADAMTGGRSTDGRNGDIHVLAGQLRTMAANPLSL</sequence>